<dbReference type="EMBL" id="JADBEC010000001">
    <property type="protein sequence ID" value="MBE1503419.1"/>
    <property type="molecule type" value="Genomic_DNA"/>
</dbReference>
<dbReference type="InterPro" id="IPR014710">
    <property type="entry name" value="RmlC-like_jellyroll"/>
</dbReference>
<comment type="caution">
    <text evidence="6">The sequence shown here is derived from an EMBL/GenBank/DDBJ whole genome shotgun (WGS) entry which is preliminary data.</text>
</comment>
<organism evidence="6 7">
    <name type="scientific">Rhizobium viscosum</name>
    <name type="common">Arthrobacter viscosus</name>
    <dbReference type="NCBI Taxonomy" id="1673"/>
    <lineage>
        <taxon>Bacteria</taxon>
        <taxon>Pseudomonadati</taxon>
        <taxon>Pseudomonadota</taxon>
        <taxon>Alphaproteobacteria</taxon>
        <taxon>Hyphomicrobiales</taxon>
        <taxon>Rhizobiaceae</taxon>
        <taxon>Rhizobium/Agrobacterium group</taxon>
        <taxon>Rhizobium</taxon>
    </lineage>
</organism>
<dbReference type="PRINTS" id="PR00032">
    <property type="entry name" value="HTHARAC"/>
</dbReference>
<dbReference type="InterPro" id="IPR037923">
    <property type="entry name" value="HTH-like"/>
</dbReference>
<dbReference type="PANTHER" id="PTHR46796:SF2">
    <property type="entry name" value="TRANSCRIPTIONAL REGULATORY PROTEIN"/>
    <property type="match status" value="1"/>
</dbReference>
<dbReference type="Pfam" id="PF12833">
    <property type="entry name" value="HTH_18"/>
    <property type="match status" value="1"/>
</dbReference>
<evidence type="ECO:0000256" key="1">
    <source>
        <dbReference type="ARBA" id="ARBA00023015"/>
    </source>
</evidence>
<keyword evidence="7" id="KW-1185">Reference proteome</keyword>
<gene>
    <name evidence="6" type="ORF">H4W29_000600</name>
</gene>
<keyword evidence="2" id="KW-0238">DNA-binding</keyword>
<dbReference type="Pfam" id="PF02311">
    <property type="entry name" value="AraC_binding"/>
    <property type="match status" value="1"/>
</dbReference>
<dbReference type="Proteomes" id="UP000620262">
    <property type="component" value="Unassembled WGS sequence"/>
</dbReference>
<dbReference type="Gene3D" id="2.60.120.10">
    <property type="entry name" value="Jelly Rolls"/>
    <property type="match status" value="1"/>
</dbReference>
<evidence type="ECO:0000256" key="4">
    <source>
        <dbReference type="ARBA" id="ARBA00023163"/>
    </source>
</evidence>
<dbReference type="InterPro" id="IPR018060">
    <property type="entry name" value="HTH_AraC"/>
</dbReference>
<proteinExistence type="predicted"/>
<dbReference type="InterPro" id="IPR050204">
    <property type="entry name" value="AraC_XylS_family_regulators"/>
</dbReference>
<dbReference type="PROSITE" id="PS01124">
    <property type="entry name" value="HTH_ARAC_FAMILY_2"/>
    <property type="match status" value="1"/>
</dbReference>
<keyword evidence="4" id="KW-0804">Transcription</keyword>
<name>A0ABR9IJR8_RHIVS</name>
<dbReference type="Gene3D" id="1.10.10.60">
    <property type="entry name" value="Homeodomain-like"/>
    <property type="match status" value="2"/>
</dbReference>
<evidence type="ECO:0000256" key="3">
    <source>
        <dbReference type="ARBA" id="ARBA00023159"/>
    </source>
</evidence>
<accession>A0ABR9IJR8</accession>
<evidence type="ECO:0000256" key="2">
    <source>
        <dbReference type="ARBA" id="ARBA00023125"/>
    </source>
</evidence>
<dbReference type="InterPro" id="IPR003313">
    <property type="entry name" value="AraC-bd"/>
</dbReference>
<sequence>MQNVSQKEAADAMPLAKVESARFWRDSRFRDMECLSASFLTHEYAPHAHDTFSIGAIESGSQIATLSGRREETGPGDLYLIDPGVVHDGAPGGEGYRYRMIYPDTKLFIDILEDVTGKAFNATPSFARALPCDPQLAKAFHNAHRTLESGAGALESDESMFSVLAAIFARYGSTIVLPIDTKERSAVARARDYLIENFDCDVGLEELATVAGLSRAHLIRAFRREYHITPHAFLTDRRVLVARRLLREGRMPADVAVECGFADQAHFTRHFKSRTGVTPGQFRVG</sequence>
<keyword evidence="1" id="KW-0805">Transcription regulation</keyword>
<evidence type="ECO:0000313" key="6">
    <source>
        <dbReference type="EMBL" id="MBE1503419.1"/>
    </source>
</evidence>
<keyword evidence="3" id="KW-0010">Activator</keyword>
<reference evidence="6 7" key="1">
    <citation type="submission" date="2020-10" db="EMBL/GenBank/DDBJ databases">
        <title>Sequencing the genomes of 1000 actinobacteria strains.</title>
        <authorList>
            <person name="Klenk H.-P."/>
        </authorList>
    </citation>
    <scope>NUCLEOTIDE SEQUENCE [LARGE SCALE GENOMIC DNA]</scope>
    <source>
        <strain evidence="6 7">DSM 7307</strain>
    </source>
</reference>
<dbReference type="InterPro" id="IPR020449">
    <property type="entry name" value="Tscrpt_reg_AraC-type_HTH"/>
</dbReference>
<dbReference type="InterPro" id="IPR009057">
    <property type="entry name" value="Homeodomain-like_sf"/>
</dbReference>
<dbReference type="SUPFAM" id="SSF46689">
    <property type="entry name" value="Homeodomain-like"/>
    <property type="match status" value="2"/>
</dbReference>
<feature type="domain" description="HTH araC/xylS-type" evidence="5">
    <location>
        <begin position="188"/>
        <end position="285"/>
    </location>
</feature>
<protein>
    <submittedName>
        <fullName evidence="6">AraC-like DNA-binding protein/mannose-6-phosphate isomerase-like protein (Cupin superfamily)</fullName>
    </submittedName>
</protein>
<dbReference type="SUPFAM" id="SSF51215">
    <property type="entry name" value="Regulatory protein AraC"/>
    <property type="match status" value="1"/>
</dbReference>
<dbReference type="SMART" id="SM00342">
    <property type="entry name" value="HTH_ARAC"/>
    <property type="match status" value="1"/>
</dbReference>
<dbReference type="PANTHER" id="PTHR46796">
    <property type="entry name" value="HTH-TYPE TRANSCRIPTIONAL ACTIVATOR RHAS-RELATED"/>
    <property type="match status" value="1"/>
</dbReference>
<evidence type="ECO:0000313" key="7">
    <source>
        <dbReference type="Proteomes" id="UP000620262"/>
    </source>
</evidence>
<evidence type="ECO:0000259" key="5">
    <source>
        <dbReference type="PROSITE" id="PS01124"/>
    </source>
</evidence>